<dbReference type="Pfam" id="PF21654">
    <property type="entry name" value="DncV-like_NTFase"/>
    <property type="match status" value="1"/>
</dbReference>
<evidence type="ECO:0000256" key="4">
    <source>
        <dbReference type="ARBA" id="ARBA00022741"/>
    </source>
</evidence>
<comment type="caution">
    <text evidence="13">The sequence shown here is derived from an EMBL/GenBank/DDBJ whole genome shotgun (WGS) entry which is preliminary data.</text>
</comment>
<keyword evidence="8" id="KW-0051">Antiviral defense</keyword>
<evidence type="ECO:0000256" key="3">
    <source>
        <dbReference type="ARBA" id="ARBA00022723"/>
    </source>
</evidence>
<evidence type="ECO:0000256" key="2">
    <source>
        <dbReference type="ARBA" id="ARBA00022695"/>
    </source>
</evidence>
<feature type="domain" description="Cyclic GMP-AMP synthase DncV-like nucleotidyltransferase" evidence="12">
    <location>
        <begin position="52"/>
        <end position="136"/>
    </location>
</feature>
<evidence type="ECO:0000256" key="1">
    <source>
        <dbReference type="ARBA" id="ARBA00022679"/>
    </source>
</evidence>
<sequence>MTFQINREKLLAELVDALDIPQSHYEQAKQRAESLEEWLLRPNSLVRRFNPDVYPQGSFRYGTVIRPIHSNGYYDLDLVVTMDLSKSDVTQEDVKRLLGAEIKAYAEAKNFNDDPEEKPRCWRLNYADDVSFHMDILPSIPADEAQLQERFQLSISSDLARHEIAITDTRHAFYRHISPDWYSSNPRGFAKWFEANAKKYAVDRIHRLVANRVYASVDEIPPYEWKTLLQRVIQIIKRHRDVYFLEDATFAPISMILTTLATKAYGGEPSIESALRTVVDRMPAFIQDQAPRVANPVNPKEDFADKWRDEPRYELNFREWHAQLRADVYQLCSGANVHRIEASVKSGFDVRINLNSFASALRSPTVTSSPAPLIIPEGPKPWGQ</sequence>
<proteinExistence type="predicted"/>
<evidence type="ECO:0000313" key="13">
    <source>
        <dbReference type="EMBL" id="TWU64533.1"/>
    </source>
</evidence>
<protein>
    <recommendedName>
        <fullName evidence="9">Cyclic GMP-AMP synthase</fullName>
    </recommendedName>
</protein>
<evidence type="ECO:0000256" key="7">
    <source>
        <dbReference type="ARBA" id="ARBA00023080"/>
    </source>
</evidence>
<evidence type="ECO:0000256" key="6">
    <source>
        <dbReference type="ARBA" id="ARBA00022842"/>
    </source>
</evidence>
<dbReference type="Proteomes" id="UP000316476">
    <property type="component" value="Unassembled WGS sequence"/>
</dbReference>
<name>A0A5C6FTM2_9PLAN</name>
<evidence type="ECO:0000256" key="9">
    <source>
        <dbReference type="ARBA" id="ARBA00044145"/>
    </source>
</evidence>
<evidence type="ECO:0000256" key="11">
    <source>
        <dbReference type="SAM" id="MobiDB-lite"/>
    </source>
</evidence>
<evidence type="ECO:0000256" key="5">
    <source>
        <dbReference type="ARBA" id="ARBA00022840"/>
    </source>
</evidence>
<dbReference type="AlphaFoldDB" id="A0A5C6FTM2"/>
<dbReference type="InterPro" id="IPR048445">
    <property type="entry name" value="DncV-like_NTFase"/>
</dbReference>
<evidence type="ECO:0000313" key="14">
    <source>
        <dbReference type="Proteomes" id="UP000316476"/>
    </source>
</evidence>
<keyword evidence="5" id="KW-0067">ATP-binding</keyword>
<keyword evidence="4" id="KW-0547">Nucleotide-binding</keyword>
<keyword evidence="7" id="KW-0546">Nucleotide metabolism</keyword>
<dbReference type="RefSeq" id="WP_146410199.1">
    <property type="nucleotide sequence ID" value="NZ_SJPZ01000001.1"/>
</dbReference>
<dbReference type="GO" id="GO:0009117">
    <property type="term" value="P:nucleotide metabolic process"/>
    <property type="evidence" value="ECO:0007669"/>
    <property type="project" value="UniProtKB-KW"/>
</dbReference>
<keyword evidence="1" id="KW-0808">Transferase</keyword>
<organism evidence="13 14">
    <name type="scientific">Crateriforma conspicua</name>
    <dbReference type="NCBI Taxonomy" id="2527996"/>
    <lineage>
        <taxon>Bacteria</taxon>
        <taxon>Pseudomonadati</taxon>
        <taxon>Planctomycetota</taxon>
        <taxon>Planctomycetia</taxon>
        <taxon>Planctomycetales</taxon>
        <taxon>Planctomycetaceae</taxon>
        <taxon>Crateriforma</taxon>
    </lineage>
</organism>
<evidence type="ECO:0000256" key="8">
    <source>
        <dbReference type="ARBA" id="ARBA00023118"/>
    </source>
</evidence>
<dbReference type="InterPro" id="IPR006116">
    <property type="entry name" value="NT_2-5OAS_ClassI-CCAase"/>
</dbReference>
<keyword evidence="2" id="KW-0548">Nucleotidyltransferase</keyword>
<feature type="region of interest" description="Disordered" evidence="11">
    <location>
        <begin position="365"/>
        <end position="384"/>
    </location>
</feature>
<keyword evidence="3" id="KW-0479">Metal-binding</keyword>
<dbReference type="GO" id="GO:0005524">
    <property type="term" value="F:ATP binding"/>
    <property type="evidence" value="ECO:0007669"/>
    <property type="project" value="UniProtKB-KW"/>
</dbReference>
<keyword evidence="6" id="KW-0460">Magnesium</keyword>
<dbReference type="EMBL" id="SJPZ01000001">
    <property type="protein sequence ID" value="TWU64533.1"/>
    <property type="molecule type" value="Genomic_DNA"/>
</dbReference>
<dbReference type="GO" id="GO:0016779">
    <property type="term" value="F:nucleotidyltransferase activity"/>
    <property type="evidence" value="ECO:0007669"/>
    <property type="project" value="UniProtKB-KW"/>
</dbReference>
<accession>A0A5C6FTM2</accession>
<evidence type="ECO:0000256" key="10">
    <source>
        <dbReference type="ARBA" id="ARBA00048304"/>
    </source>
</evidence>
<dbReference type="GO" id="GO:0046872">
    <property type="term" value="F:metal ion binding"/>
    <property type="evidence" value="ECO:0007669"/>
    <property type="project" value="UniProtKB-KW"/>
</dbReference>
<dbReference type="OrthoDB" id="7572058at2"/>
<evidence type="ECO:0000259" key="12">
    <source>
        <dbReference type="Pfam" id="PF21654"/>
    </source>
</evidence>
<dbReference type="CDD" id="cd05400">
    <property type="entry name" value="NT_2-5OAS_ClassI-CCAase"/>
    <property type="match status" value="1"/>
</dbReference>
<comment type="catalytic activity">
    <reaction evidence="10">
        <text>GTP + ATP = 3',3'-cGAMP + 2 diphosphate</text>
        <dbReference type="Rhea" id="RHEA:35647"/>
        <dbReference type="ChEBI" id="CHEBI:30616"/>
        <dbReference type="ChEBI" id="CHEBI:33019"/>
        <dbReference type="ChEBI" id="CHEBI:37565"/>
        <dbReference type="ChEBI" id="CHEBI:71501"/>
    </reaction>
    <physiologicalReaction direction="left-to-right" evidence="10">
        <dbReference type="Rhea" id="RHEA:35648"/>
    </physiologicalReaction>
</comment>
<dbReference type="GO" id="GO:0051607">
    <property type="term" value="P:defense response to virus"/>
    <property type="evidence" value="ECO:0007669"/>
    <property type="project" value="UniProtKB-KW"/>
</dbReference>
<gene>
    <name evidence="13" type="ORF">V7x_00770</name>
</gene>
<reference evidence="13 14" key="1">
    <citation type="submission" date="2019-02" db="EMBL/GenBank/DDBJ databases">
        <title>Deep-cultivation of Planctomycetes and their phenomic and genomic characterization uncovers novel biology.</title>
        <authorList>
            <person name="Wiegand S."/>
            <person name="Jogler M."/>
            <person name="Boedeker C."/>
            <person name="Pinto D."/>
            <person name="Vollmers J."/>
            <person name="Rivas-Marin E."/>
            <person name="Kohn T."/>
            <person name="Peeters S.H."/>
            <person name="Heuer A."/>
            <person name="Rast P."/>
            <person name="Oberbeckmann S."/>
            <person name="Bunk B."/>
            <person name="Jeske O."/>
            <person name="Meyerdierks A."/>
            <person name="Storesund J.E."/>
            <person name="Kallscheuer N."/>
            <person name="Luecker S."/>
            <person name="Lage O.M."/>
            <person name="Pohl T."/>
            <person name="Merkel B.J."/>
            <person name="Hornburger P."/>
            <person name="Mueller R.-W."/>
            <person name="Bruemmer F."/>
            <person name="Labrenz M."/>
            <person name="Spormann A.M."/>
            <person name="Op Den Camp H."/>
            <person name="Overmann J."/>
            <person name="Amann R."/>
            <person name="Jetten M.S.M."/>
            <person name="Mascher T."/>
            <person name="Medema M.H."/>
            <person name="Devos D.P."/>
            <person name="Kaster A.-K."/>
            <person name="Ovreas L."/>
            <person name="Rohde M."/>
            <person name="Galperin M.Y."/>
            <person name="Jogler C."/>
        </authorList>
    </citation>
    <scope>NUCLEOTIDE SEQUENCE [LARGE SCALE GENOMIC DNA]</scope>
    <source>
        <strain evidence="13 14">V7</strain>
    </source>
</reference>